<feature type="compositionally biased region" description="Polar residues" evidence="1">
    <location>
        <begin position="866"/>
        <end position="875"/>
    </location>
</feature>
<feature type="compositionally biased region" description="Low complexity" evidence="1">
    <location>
        <begin position="265"/>
        <end position="294"/>
    </location>
</feature>
<feature type="region of interest" description="Disordered" evidence="1">
    <location>
        <begin position="458"/>
        <end position="551"/>
    </location>
</feature>
<comment type="caution">
    <text evidence="2">The sequence shown here is derived from an EMBL/GenBank/DDBJ whole genome shotgun (WGS) entry which is preliminary data.</text>
</comment>
<feature type="compositionally biased region" description="Low complexity" evidence="1">
    <location>
        <begin position="518"/>
        <end position="532"/>
    </location>
</feature>
<evidence type="ECO:0000313" key="3">
    <source>
        <dbReference type="Proteomes" id="UP000830375"/>
    </source>
</evidence>
<accession>A0ABQ8MWL5</accession>
<sequence>MQGCGSPGPTFATPDLEGWMKMQPLWGQVYGLNTMHSPAVERLLGMRPKVDCVGDLMKLTVHGPEAPFGSNFLIDRGSIPPLPLSQLPSECGHRFLKTWRDFVFVIPYDGCYVMHERDTFVLPLLWWGLPVKVSCSSLTSVKSAPTVSCYTNGMIVRLHRGVSENLKIKVMNEWQPLLKVSARCGYSLVSHPEGLVIHAPYMPCTEPKDGMFTLSLAMESEFNLSCPALSLSLPISTPARENGALTSIPHALASTTLIPTTTTTTTAAAAATTTTKTTQPIPTPTTSPTTSTSSVQKLPTPPLPYYILGQPDFKPVPPSYPFVLFPPNIPPTIVPQGPKIVSITQRPQASVYTKRPQTWYPKPGFGLIPDPGQSAAVLYPGKPLLPPAEAPTAPPISPLLKPTSIPKRNLTTTAPIVPPVQWAPMFPPSNLVYSLGLGKPGLAAPSSAGFPQIPYWVHHSQTQPRPPELYAPPKPKPDPPTPAPTRKTGPQLLRYPWYKPFPPPRSEMTPVPTKVPQSTTVSTSATVASSSTRHSEKSEQAVKPQASKLPYSPVIKGPPTKLYFDFPPITSPTPSLPKRPEVVHPPAQIKAPLIPISSSHAHSFHCPTFCPGPPSIFYHQHNHHHFGHPLQISSLNVPTMTKITGQMLSSPVLSPISSALFPLIQGVGYNYAQLYSKDTVVQPSSDRSAMQHLVENPLIKDSDAPETSKHLAEPTMCPYFFRKLESTASPQPNTKPDNVAPVVPPSKLNSRPLQNRPVAEPLAYSDQSLDPAINQAKMQQYFSPWGHDMQSMVVAPNNVPSFEKLVQHDITSKPTIPPTLGKNAFMNYWYQAANLNAKPPMSDSPTQDSFTQMPSTNHNPFEPINESPQPAQTRGKNPPLQLSFHPLMQIRNSVPVMNPQLYVPPNGESVVPVFRDPKLFDTHWVPAFQSNKDALLSSSQSNGYIRRPSTVD</sequence>
<feature type="compositionally biased region" description="Pro residues" evidence="1">
    <location>
        <begin position="464"/>
        <end position="483"/>
    </location>
</feature>
<dbReference type="EMBL" id="JACTAM010000002">
    <property type="protein sequence ID" value="KAI2667232.1"/>
    <property type="molecule type" value="Genomic_DNA"/>
</dbReference>
<gene>
    <name evidence="2" type="ORF">H4Q32_003665</name>
</gene>
<evidence type="ECO:0000313" key="2">
    <source>
        <dbReference type="EMBL" id="KAI2667232.1"/>
    </source>
</evidence>
<name>A0ABQ8MWL5_LABRO</name>
<feature type="compositionally biased region" description="Polar residues" evidence="1">
    <location>
        <begin position="843"/>
        <end position="859"/>
    </location>
</feature>
<organism evidence="2 3">
    <name type="scientific">Labeo rohita</name>
    <name type="common">Indian major carp</name>
    <name type="synonym">Cyprinus rohita</name>
    <dbReference type="NCBI Taxonomy" id="84645"/>
    <lineage>
        <taxon>Eukaryota</taxon>
        <taxon>Metazoa</taxon>
        <taxon>Chordata</taxon>
        <taxon>Craniata</taxon>
        <taxon>Vertebrata</taxon>
        <taxon>Euteleostomi</taxon>
        <taxon>Actinopterygii</taxon>
        <taxon>Neopterygii</taxon>
        <taxon>Teleostei</taxon>
        <taxon>Ostariophysi</taxon>
        <taxon>Cypriniformes</taxon>
        <taxon>Cyprinidae</taxon>
        <taxon>Labeoninae</taxon>
        <taxon>Labeonini</taxon>
        <taxon>Labeo</taxon>
    </lineage>
</organism>
<keyword evidence="3" id="KW-1185">Reference proteome</keyword>
<reference evidence="2 3" key="1">
    <citation type="submission" date="2022-01" db="EMBL/GenBank/DDBJ databases">
        <title>A high-quality chromosome-level genome assembly of rohu carp, Labeo rohita.</title>
        <authorList>
            <person name="Arick M.A. II"/>
            <person name="Hsu C.-Y."/>
            <person name="Magbanua Z."/>
            <person name="Pechanova O."/>
            <person name="Grover C."/>
            <person name="Miller E."/>
            <person name="Thrash A."/>
            <person name="Ezzel L."/>
            <person name="Alam S."/>
            <person name="Benzie J."/>
            <person name="Hamilton M."/>
            <person name="Karsi A."/>
            <person name="Lawrence M.L."/>
            <person name="Peterson D.G."/>
        </authorList>
    </citation>
    <scope>NUCLEOTIDE SEQUENCE [LARGE SCALE GENOMIC DNA]</scope>
    <source>
        <strain evidence="3">BAU-BD-2019</strain>
        <tissue evidence="2">Blood</tissue>
    </source>
</reference>
<dbReference type="Proteomes" id="UP000830375">
    <property type="component" value="Unassembled WGS sequence"/>
</dbReference>
<feature type="region of interest" description="Disordered" evidence="1">
    <location>
        <begin position="839"/>
        <end position="877"/>
    </location>
</feature>
<proteinExistence type="predicted"/>
<feature type="region of interest" description="Disordered" evidence="1">
    <location>
        <begin position="726"/>
        <end position="756"/>
    </location>
</feature>
<evidence type="ECO:0000256" key="1">
    <source>
        <dbReference type="SAM" id="MobiDB-lite"/>
    </source>
</evidence>
<protein>
    <submittedName>
        <fullName evidence="2">Uncharacterized protein</fullName>
    </submittedName>
</protein>
<feature type="compositionally biased region" description="Polar residues" evidence="1">
    <location>
        <begin position="726"/>
        <end position="736"/>
    </location>
</feature>
<feature type="region of interest" description="Disordered" evidence="1">
    <location>
        <begin position="265"/>
        <end position="297"/>
    </location>
</feature>